<name>A0A6B9XDZ6_9CAUD</name>
<dbReference type="Pfam" id="PF03335">
    <property type="entry name" value="Phage_fiber"/>
    <property type="match status" value="4"/>
</dbReference>
<keyword evidence="6" id="KW-1185">Reference proteome</keyword>
<sequence length="783" mass="83759">MADYKLSELNSIDTIRSDDLLHIRVKKRPEMLGDEDRRMTYQDFLASFKLERFVQIAGSTMTGDLGIVKLLYGGKAVFDPTGSSEITIGDVLKTFKINANGLKLTIADASRSATVYHTLNKPSPNELGMRTNEENDARYARLAVTNTFNSKQTIVANGEQLTLRSPVSGDSAYSAIVGRDASNEKTWAIGNLIRGSLDVQIESKLGSILTLGTAASFNRSLSINGQVQPSDFSNLDARYFTQTAANQRFAQLVGNNTFSGLNTFNQLSVFKKDGEAIRLQNANAAQPLYIKAIDSTGVNRWYIGNSNEGDNVALENYKTSGKITVGTSVNINKTLTVTGQVQPSDWTNIDSRYVLIGSYANLAKKNEANTFTLQQNIQSDGEALRIYSKAQNNSSYIVGKNTDNTNKWFIGCGTNGSGTASFHNYLTGARLDLADEVLLSKSLQITGQVKPSDWSNLDARYFTQSAANQRFMVAGSTGEATEQNADGVAWNAKTGLYNVTSTNADYTALVFQMYQGVTSSTACAQLKFQYKNGGMWYRTSVDSKGFEAKWSKIYTEAQKPTPSDIGAYTKTETDQKIAQAVSDSTDLNKIYPVGIVTWFNSNVNPNTALPGLTWTYLNNGVGRTIRVAAANGSDVATTGGSDSVTLAVGNLPSHTHSFSATTSSFDYGTKNTNTTGAHAHSVSGSTSSAGNHNHSISWIGQNSTHYSGGGGGSIGVGPGYTDANGAHTHSVSGTAASAGNHAHSVGIGAHTHTVSGNTGGTGSGSAFSVTNQFYKLMAWVRTA</sequence>
<dbReference type="PANTHER" id="PTHR35191:SF1">
    <property type="entry name" value="PROPHAGE SIDE TAIL FIBER PROTEIN HOMOLOG STFQ-RELATED"/>
    <property type="match status" value="1"/>
</dbReference>
<evidence type="ECO:0000313" key="5">
    <source>
        <dbReference type="EMBL" id="QHR74635.1"/>
    </source>
</evidence>
<dbReference type="GO" id="GO:0019062">
    <property type="term" value="P:virion attachment to host cell"/>
    <property type="evidence" value="ECO:0007669"/>
    <property type="project" value="UniProtKB-KW"/>
</dbReference>
<keyword evidence="2" id="KW-1161">Viral attachment to host cell</keyword>
<dbReference type="Proteomes" id="UP000464858">
    <property type="component" value="Segment"/>
</dbReference>
<feature type="domain" description="Tail fibre protein gp37 trimerization region" evidence="4">
    <location>
        <begin position="275"/>
        <end position="363"/>
    </location>
</feature>
<protein>
    <submittedName>
        <fullName evidence="5">Tail fibers protein</fullName>
    </submittedName>
</protein>
<keyword evidence="1" id="KW-0946">Virion</keyword>
<dbReference type="GO" id="GO:0098024">
    <property type="term" value="C:virus tail, fiber"/>
    <property type="evidence" value="ECO:0007669"/>
    <property type="project" value="UniProtKB-KW"/>
</dbReference>
<dbReference type="InterPro" id="IPR022246">
    <property type="entry name" value="Phage_T7_Gp17_C"/>
</dbReference>
<evidence type="ECO:0000313" key="6">
    <source>
        <dbReference type="Proteomes" id="UP000464858"/>
    </source>
</evidence>
<feature type="domain" description="Bacteriophage T7 Gp17 C-terminal" evidence="3">
    <location>
        <begin position="483"/>
        <end position="585"/>
    </location>
</feature>
<organism evidence="5 6">
    <name type="scientific">Escherichia phage radambza</name>
    <dbReference type="NCBI Taxonomy" id="2696441"/>
    <lineage>
        <taxon>Viruses</taxon>
        <taxon>Duplodnaviria</taxon>
        <taxon>Heunggongvirae</taxon>
        <taxon>Uroviricota</taxon>
        <taxon>Caudoviricetes</taxon>
        <taxon>Andersonviridae</taxon>
        <taxon>Ounavirinae</taxon>
        <taxon>Felixounavirus</taxon>
        <taxon>Felixounavirus radambza</taxon>
    </lineage>
</organism>
<gene>
    <name evidence="5" type="ORF">radambza_22</name>
</gene>
<evidence type="ECO:0000256" key="2">
    <source>
        <dbReference type="ARBA" id="ARBA00022804"/>
    </source>
</evidence>
<dbReference type="Pfam" id="PF20744">
    <property type="entry name" value="gp37_trimer"/>
    <property type="match status" value="3"/>
</dbReference>
<dbReference type="InterPro" id="IPR051934">
    <property type="entry name" value="Phage_Tail_Fiber_Structural"/>
</dbReference>
<evidence type="ECO:0000259" key="3">
    <source>
        <dbReference type="Pfam" id="PF12604"/>
    </source>
</evidence>
<reference evidence="6" key="1">
    <citation type="submission" date="2019-12" db="EMBL/GenBank/DDBJ databases">
        <authorList>
            <person name="Olsen N.S."/>
            <person name="Junco L.M.F."/>
            <person name="Kot W."/>
            <person name="Hansen L.H."/>
        </authorList>
    </citation>
    <scope>NUCLEOTIDE SEQUENCE [LARGE SCALE GENOMIC DNA]</scope>
</reference>
<evidence type="ECO:0000256" key="1">
    <source>
        <dbReference type="ARBA" id="ARBA00022672"/>
    </source>
</evidence>
<accession>A0A6B9XDZ6</accession>
<evidence type="ECO:0000259" key="4">
    <source>
        <dbReference type="Pfam" id="PF20744"/>
    </source>
</evidence>
<dbReference type="InterPro" id="IPR048388">
    <property type="entry name" value="Gp37_trimer"/>
</dbReference>
<keyword evidence="2" id="KW-0945">Host-virus interaction</keyword>
<proteinExistence type="predicted"/>
<dbReference type="Pfam" id="PF12604">
    <property type="entry name" value="gp37_C"/>
    <property type="match status" value="1"/>
</dbReference>
<dbReference type="GO" id="GO:0005198">
    <property type="term" value="F:structural molecule activity"/>
    <property type="evidence" value="ECO:0007669"/>
    <property type="project" value="InterPro"/>
</dbReference>
<keyword evidence="1" id="KW-1230">Viral tail fiber protein</keyword>
<dbReference type="PANTHER" id="PTHR35191">
    <property type="entry name" value="PROPHAGE SIDE TAIL FIBER PROTEIN HOMOLOG STFQ-RELATED"/>
    <property type="match status" value="1"/>
</dbReference>
<keyword evidence="2" id="KW-1160">Virus entry into host cell</keyword>
<feature type="domain" description="Tail fibre protein gp37 trimerization region" evidence="4">
    <location>
        <begin position="381"/>
        <end position="471"/>
    </location>
</feature>
<dbReference type="EMBL" id="MN850639">
    <property type="protein sequence ID" value="QHR74635.1"/>
    <property type="molecule type" value="Genomic_DNA"/>
</dbReference>
<dbReference type="Gene3D" id="6.20.80.10">
    <property type="match status" value="2"/>
</dbReference>
<keyword evidence="1" id="KW-1227">Viral tail protein</keyword>
<dbReference type="InterPro" id="IPR005003">
    <property type="entry name" value="Phage_lambda_Stf-r1"/>
</dbReference>
<feature type="domain" description="Tail fibre protein gp37 trimerization region" evidence="4">
    <location>
        <begin position="162"/>
        <end position="248"/>
    </location>
</feature>